<evidence type="ECO:0000313" key="2">
    <source>
        <dbReference type="EMBL" id="ORY71975.1"/>
    </source>
</evidence>
<dbReference type="RefSeq" id="XP_040721567.1">
    <property type="nucleotide sequence ID" value="XM_040854434.1"/>
</dbReference>
<dbReference type="InParanoid" id="A0A1Y2EMB6"/>
<name>A0A1Y2EMB6_9PEZI</name>
<proteinExistence type="predicted"/>
<comment type="caution">
    <text evidence="2">The sequence shown here is derived from an EMBL/GenBank/DDBJ whole genome shotgun (WGS) entry which is preliminary data.</text>
</comment>
<dbReference type="GeneID" id="63770646"/>
<evidence type="ECO:0008006" key="4">
    <source>
        <dbReference type="Google" id="ProtNLM"/>
    </source>
</evidence>
<protein>
    <recommendedName>
        <fullName evidence="4">Secreted protein</fullName>
    </recommendedName>
</protein>
<sequence>MFLTEIRHTQHLLLAIVFIYSVPGADAEVTTTTSYPERPSGLCLGQPRDSRSTHTNQFPEPLNAPSFFFSPHPLSAPTFSILVLDIRGCQPSPPLPNTNKEIPDSTTRRIGDNPIHLIDHPSRSHKSNISHIHIHIFTFT</sequence>
<evidence type="ECO:0000256" key="1">
    <source>
        <dbReference type="SAM" id="SignalP"/>
    </source>
</evidence>
<dbReference type="AlphaFoldDB" id="A0A1Y2EMB6"/>
<evidence type="ECO:0000313" key="3">
    <source>
        <dbReference type="Proteomes" id="UP000193689"/>
    </source>
</evidence>
<organism evidence="2 3">
    <name type="scientific">Pseudomassariella vexata</name>
    <dbReference type="NCBI Taxonomy" id="1141098"/>
    <lineage>
        <taxon>Eukaryota</taxon>
        <taxon>Fungi</taxon>
        <taxon>Dikarya</taxon>
        <taxon>Ascomycota</taxon>
        <taxon>Pezizomycotina</taxon>
        <taxon>Sordariomycetes</taxon>
        <taxon>Xylariomycetidae</taxon>
        <taxon>Amphisphaeriales</taxon>
        <taxon>Pseudomassariaceae</taxon>
        <taxon>Pseudomassariella</taxon>
    </lineage>
</organism>
<keyword evidence="3" id="KW-1185">Reference proteome</keyword>
<keyword evidence="1" id="KW-0732">Signal</keyword>
<gene>
    <name evidence="2" type="ORF">BCR38DRAFT_24662</name>
</gene>
<feature type="chain" id="PRO_5012350117" description="Secreted protein" evidence="1">
    <location>
        <begin position="28"/>
        <end position="140"/>
    </location>
</feature>
<reference evidence="2 3" key="1">
    <citation type="submission" date="2016-07" db="EMBL/GenBank/DDBJ databases">
        <title>Pervasive Adenine N6-methylation of Active Genes in Fungi.</title>
        <authorList>
            <consortium name="DOE Joint Genome Institute"/>
            <person name="Mondo S.J."/>
            <person name="Dannebaum R.O."/>
            <person name="Kuo R.C."/>
            <person name="Labutti K."/>
            <person name="Haridas S."/>
            <person name="Kuo A."/>
            <person name="Salamov A."/>
            <person name="Ahrendt S.R."/>
            <person name="Lipzen A."/>
            <person name="Sullivan W."/>
            <person name="Andreopoulos W.B."/>
            <person name="Clum A."/>
            <person name="Lindquist E."/>
            <person name="Daum C."/>
            <person name="Ramamoorthy G.K."/>
            <person name="Gryganskyi A."/>
            <person name="Culley D."/>
            <person name="Magnuson J.K."/>
            <person name="James T.Y."/>
            <person name="O'Malley M.A."/>
            <person name="Stajich J.E."/>
            <person name="Spatafora J.W."/>
            <person name="Visel A."/>
            <person name="Grigoriev I.V."/>
        </authorList>
    </citation>
    <scope>NUCLEOTIDE SEQUENCE [LARGE SCALE GENOMIC DNA]</scope>
    <source>
        <strain evidence="2 3">CBS 129021</strain>
    </source>
</reference>
<dbReference type="Proteomes" id="UP000193689">
    <property type="component" value="Unassembled WGS sequence"/>
</dbReference>
<dbReference type="EMBL" id="MCFJ01000001">
    <property type="protein sequence ID" value="ORY71975.1"/>
    <property type="molecule type" value="Genomic_DNA"/>
</dbReference>
<accession>A0A1Y2EMB6</accession>
<feature type="signal peptide" evidence="1">
    <location>
        <begin position="1"/>
        <end position="27"/>
    </location>
</feature>